<keyword evidence="2 6" id="KW-0645">Protease</keyword>
<evidence type="ECO:0000259" key="10">
    <source>
        <dbReference type="Pfam" id="PF14326"/>
    </source>
</evidence>
<dbReference type="Pfam" id="PF00082">
    <property type="entry name" value="Peptidase_S8"/>
    <property type="match status" value="1"/>
</dbReference>
<evidence type="ECO:0000313" key="12">
    <source>
        <dbReference type="Proteomes" id="UP000216339"/>
    </source>
</evidence>
<keyword evidence="8" id="KW-0732">Signal</keyword>
<feature type="domain" description="DUF4384" evidence="10">
    <location>
        <begin position="64"/>
        <end position="141"/>
    </location>
</feature>
<dbReference type="AlphaFoldDB" id="A0A271J370"/>
<comment type="caution">
    <text evidence="11">The sequence shown here is derived from an EMBL/GenBank/DDBJ whole genome shotgun (WGS) entry which is preliminary data.</text>
</comment>
<dbReference type="GO" id="GO:0004252">
    <property type="term" value="F:serine-type endopeptidase activity"/>
    <property type="evidence" value="ECO:0007669"/>
    <property type="project" value="UniProtKB-UniRule"/>
</dbReference>
<evidence type="ECO:0000256" key="3">
    <source>
        <dbReference type="ARBA" id="ARBA00022801"/>
    </source>
</evidence>
<dbReference type="InterPro" id="IPR034204">
    <property type="entry name" value="PfSUB1-like_cat_dom"/>
</dbReference>
<feature type="signal peptide" evidence="8">
    <location>
        <begin position="1"/>
        <end position="19"/>
    </location>
</feature>
<feature type="active site" description="Charge relay system" evidence="5 6">
    <location>
        <position position="458"/>
    </location>
</feature>
<dbReference type="InterPro" id="IPR036852">
    <property type="entry name" value="Peptidase_S8/S53_dom_sf"/>
</dbReference>
<evidence type="ECO:0000256" key="5">
    <source>
        <dbReference type="PIRSR" id="PIRSR615500-1"/>
    </source>
</evidence>
<evidence type="ECO:0000256" key="1">
    <source>
        <dbReference type="ARBA" id="ARBA00011073"/>
    </source>
</evidence>
<dbReference type="RefSeq" id="WP_179299705.1">
    <property type="nucleotide sequence ID" value="NZ_MQWD01000001.1"/>
</dbReference>
<evidence type="ECO:0000313" key="11">
    <source>
        <dbReference type="EMBL" id="PAP77942.1"/>
    </source>
</evidence>
<dbReference type="InterPro" id="IPR000209">
    <property type="entry name" value="Peptidase_S8/S53_dom"/>
</dbReference>
<dbReference type="Proteomes" id="UP000216339">
    <property type="component" value="Unassembled WGS sequence"/>
</dbReference>
<dbReference type="PROSITE" id="PS00136">
    <property type="entry name" value="SUBTILASE_ASP"/>
    <property type="match status" value="1"/>
</dbReference>
<dbReference type="Pfam" id="PF14326">
    <property type="entry name" value="DUF4384"/>
    <property type="match status" value="1"/>
</dbReference>
<keyword evidence="4 6" id="KW-0720">Serine protease</keyword>
<dbReference type="PANTHER" id="PTHR43806">
    <property type="entry name" value="PEPTIDASE S8"/>
    <property type="match status" value="1"/>
</dbReference>
<accession>A0A271J370</accession>
<dbReference type="Gene3D" id="3.40.50.200">
    <property type="entry name" value="Peptidase S8/S53 domain"/>
    <property type="match status" value="1"/>
</dbReference>
<dbReference type="InterPro" id="IPR025493">
    <property type="entry name" value="DUF4384"/>
</dbReference>
<evidence type="ECO:0008006" key="13">
    <source>
        <dbReference type="Google" id="ProtNLM"/>
    </source>
</evidence>
<dbReference type="CDD" id="cd07473">
    <property type="entry name" value="Peptidases_S8_Subtilisin_like"/>
    <property type="match status" value="1"/>
</dbReference>
<dbReference type="InterPro" id="IPR015500">
    <property type="entry name" value="Peptidase_S8_subtilisin-rel"/>
</dbReference>
<evidence type="ECO:0000259" key="9">
    <source>
        <dbReference type="Pfam" id="PF00082"/>
    </source>
</evidence>
<feature type="active site" description="Charge relay system" evidence="5 6">
    <location>
        <position position="622"/>
    </location>
</feature>
<evidence type="ECO:0000256" key="6">
    <source>
        <dbReference type="PROSITE-ProRule" id="PRU01240"/>
    </source>
</evidence>
<evidence type="ECO:0000256" key="7">
    <source>
        <dbReference type="RuleBase" id="RU003355"/>
    </source>
</evidence>
<keyword evidence="3 6" id="KW-0378">Hydrolase</keyword>
<dbReference type="PANTHER" id="PTHR43806:SF11">
    <property type="entry name" value="CEREVISIN-RELATED"/>
    <property type="match status" value="1"/>
</dbReference>
<dbReference type="PRINTS" id="PR00723">
    <property type="entry name" value="SUBTILISIN"/>
</dbReference>
<name>A0A271J370_9BACT</name>
<feature type="active site" description="Charge relay system" evidence="5 6">
    <location>
        <position position="400"/>
    </location>
</feature>
<reference evidence="11 12" key="1">
    <citation type="submission" date="2016-11" db="EMBL/GenBank/DDBJ databases">
        <title>Study of marine rhodopsin-containing bacteria.</title>
        <authorList>
            <person name="Yoshizawa S."/>
            <person name="Kumagai Y."/>
            <person name="Kogure K."/>
        </authorList>
    </citation>
    <scope>NUCLEOTIDE SEQUENCE [LARGE SCALE GENOMIC DNA]</scope>
    <source>
        <strain evidence="11 12">SAORIC-28</strain>
    </source>
</reference>
<sequence>MRIPLVLAALLALVPPAHGQPDRSGLVVPVAGVPLDPVDLLRAENPAQAFSVTLETENGATLVPEGEEVQFRVVSMQAGYLTLVLQSEDGTVSVLYPNRFARGERIAAGATVRIPEGPGFRFTSKAPFGRDVVKALVTPQPLIHPDRAATAWRRSSMIQVSGPPPTDAGTELGGLDPATWGTASLAFETVPTRATGAPPVLPPPPESAYRPEAPLDAWLDRYQDLRGTPSEVKTWGLFSPPPAPARSEPEAAEHDSTLVVVYRPTTGWRSFGRPSGGGGVFGQVRYVDPAQDTPDASGTRSLRRAFGGTFDEVLAGLDADPDVLAAVPNYRVQSLGFRSASRPPTAPATGAPGTPTYWEAQWGLHNPFFRSPAERLDVAWRAAMEQYRGPDGPVVVAVLDTGVRFDNPHLGPVLWRNELEIAENGIDDDGNGFVDDVRGWDALDGDGDPTDPNAEESHGTFVASQIGGVGAAIQSMAPDVRILPVRVLDAEGGGSLRQLIEGVRYAARNGARVVNLSFGIPPMDEANPALERLLAALYAEAADLGVVMVMAAGNHAADGRTVHVYPSGVRGENTISAAALTMTGELAPFSNYGPAVDVAAPGQAIVSHAGRGVTVDAFDGTSMAAPFVSALAAMLIAQNPTWTPAEVRAAIVETVRPIPSLDVASGGLIDAAAALARARQ</sequence>
<evidence type="ECO:0000256" key="8">
    <source>
        <dbReference type="SAM" id="SignalP"/>
    </source>
</evidence>
<dbReference type="SUPFAM" id="SSF52743">
    <property type="entry name" value="Subtilisin-like"/>
    <property type="match status" value="1"/>
</dbReference>
<dbReference type="EMBL" id="MQWD01000001">
    <property type="protein sequence ID" value="PAP77942.1"/>
    <property type="molecule type" value="Genomic_DNA"/>
</dbReference>
<evidence type="ECO:0000256" key="4">
    <source>
        <dbReference type="ARBA" id="ARBA00022825"/>
    </source>
</evidence>
<protein>
    <recommendedName>
        <fullName evidence="13">Peptidase S8/S53 domain-containing protein</fullName>
    </recommendedName>
</protein>
<feature type="domain" description="Peptidase S8/S53" evidence="9">
    <location>
        <begin position="394"/>
        <end position="655"/>
    </location>
</feature>
<dbReference type="InterPro" id="IPR050131">
    <property type="entry name" value="Peptidase_S8_subtilisin-like"/>
</dbReference>
<gene>
    <name evidence="11" type="ORF">BSZ37_16595</name>
</gene>
<feature type="chain" id="PRO_5013012669" description="Peptidase S8/S53 domain-containing protein" evidence="8">
    <location>
        <begin position="20"/>
        <end position="680"/>
    </location>
</feature>
<dbReference type="PROSITE" id="PS00138">
    <property type="entry name" value="SUBTILASE_SER"/>
    <property type="match status" value="1"/>
</dbReference>
<dbReference type="GO" id="GO:0006508">
    <property type="term" value="P:proteolysis"/>
    <property type="evidence" value="ECO:0007669"/>
    <property type="project" value="UniProtKB-KW"/>
</dbReference>
<keyword evidence="12" id="KW-1185">Reference proteome</keyword>
<dbReference type="InterPro" id="IPR023827">
    <property type="entry name" value="Peptidase_S8_Asp-AS"/>
</dbReference>
<evidence type="ECO:0000256" key="2">
    <source>
        <dbReference type="ARBA" id="ARBA00022670"/>
    </source>
</evidence>
<dbReference type="InterPro" id="IPR023828">
    <property type="entry name" value="Peptidase_S8_Ser-AS"/>
</dbReference>
<dbReference type="PROSITE" id="PS51892">
    <property type="entry name" value="SUBTILASE"/>
    <property type="match status" value="1"/>
</dbReference>
<proteinExistence type="inferred from homology"/>
<comment type="similarity">
    <text evidence="1 6 7">Belongs to the peptidase S8 family.</text>
</comment>
<organism evidence="11 12">
    <name type="scientific">Rubrivirga marina</name>
    <dbReference type="NCBI Taxonomy" id="1196024"/>
    <lineage>
        <taxon>Bacteria</taxon>
        <taxon>Pseudomonadati</taxon>
        <taxon>Rhodothermota</taxon>
        <taxon>Rhodothermia</taxon>
        <taxon>Rhodothermales</taxon>
        <taxon>Rubricoccaceae</taxon>
        <taxon>Rubrivirga</taxon>
    </lineage>
</organism>